<accession>A0AAV5GU71</accession>
<dbReference type="AlphaFoldDB" id="A0AAV5GU71"/>
<keyword evidence="2" id="KW-1185">Reference proteome</keyword>
<proteinExistence type="predicted"/>
<evidence type="ECO:0000313" key="2">
    <source>
        <dbReference type="Proteomes" id="UP001342314"/>
    </source>
</evidence>
<organism evidence="1 2">
    <name type="scientific">Rhodotorula paludigena</name>
    <dbReference type="NCBI Taxonomy" id="86838"/>
    <lineage>
        <taxon>Eukaryota</taxon>
        <taxon>Fungi</taxon>
        <taxon>Dikarya</taxon>
        <taxon>Basidiomycota</taxon>
        <taxon>Pucciniomycotina</taxon>
        <taxon>Microbotryomycetes</taxon>
        <taxon>Sporidiobolales</taxon>
        <taxon>Sporidiobolaceae</taxon>
        <taxon>Rhodotorula</taxon>
    </lineage>
</organism>
<reference evidence="1 2" key="1">
    <citation type="submission" date="2021-12" db="EMBL/GenBank/DDBJ databases">
        <title>High titer production of polyol ester of fatty acids by Rhodotorula paludigena BS15 towards product separation-free biomass refinery.</title>
        <authorList>
            <person name="Mano J."/>
            <person name="Ono H."/>
            <person name="Tanaka T."/>
            <person name="Naito K."/>
            <person name="Sushida H."/>
            <person name="Ike M."/>
            <person name="Tokuyasu K."/>
            <person name="Kitaoka M."/>
        </authorList>
    </citation>
    <scope>NUCLEOTIDE SEQUENCE [LARGE SCALE GENOMIC DNA]</scope>
    <source>
        <strain evidence="1 2">BS15</strain>
    </source>
</reference>
<protein>
    <submittedName>
        <fullName evidence="1">Uncharacterized protein</fullName>
    </submittedName>
</protein>
<comment type="caution">
    <text evidence="1">The sequence shown here is derived from an EMBL/GenBank/DDBJ whole genome shotgun (WGS) entry which is preliminary data.</text>
</comment>
<dbReference type="EMBL" id="BQKY01000015">
    <property type="protein sequence ID" value="GJN93768.1"/>
    <property type="molecule type" value="Genomic_DNA"/>
</dbReference>
<evidence type="ECO:0000313" key="1">
    <source>
        <dbReference type="EMBL" id="GJN93768.1"/>
    </source>
</evidence>
<name>A0AAV5GU71_9BASI</name>
<dbReference type="Proteomes" id="UP001342314">
    <property type="component" value="Unassembled WGS sequence"/>
</dbReference>
<gene>
    <name evidence="1" type="ORF">Rhopal_006825-T1</name>
</gene>
<sequence>MSATAHEEEARPGLRSLGQAAALVGASLTHRLRSVQDAAARRTVYFVEGSGAVALLWLDVSSPFSSQQEGPPSPLVRYLLDFLPSDVLTMDVAVGRHHAAHPQLREIRSAFNAVLEQLCSRQATLMVDEHGELFYQFKGKHIDADFSLSYRMRGAAATTLDEHDLLAVLLRGSSPVLSSPSHVVTGVRLVLTVLEAVAGLSLDQTSEAGLAILVVLHELALSHARRAQLDAESVSGAMRRIDEAFTGRFWPVLQWTVTHEPRTLNELADDSVAEYVKLRNMHHVGRMDEGLPSEAVYRQKATDAALWAFALAVLSVPETLEELGTRSRDWRNSRAGAQSRSKFAPIARWE</sequence>